<evidence type="ECO:0000313" key="3">
    <source>
        <dbReference type="Proteomes" id="UP000031967"/>
    </source>
</evidence>
<feature type="domain" description="LysM" evidence="1">
    <location>
        <begin position="75"/>
        <end position="125"/>
    </location>
</feature>
<dbReference type="Gene3D" id="3.10.350.10">
    <property type="entry name" value="LysM domain"/>
    <property type="match status" value="1"/>
</dbReference>
<dbReference type="Proteomes" id="UP000031967">
    <property type="component" value="Unassembled WGS sequence"/>
</dbReference>
<dbReference type="InterPro" id="IPR036779">
    <property type="entry name" value="LysM_dom_sf"/>
</dbReference>
<evidence type="ECO:0000259" key="1">
    <source>
        <dbReference type="PROSITE" id="PS51782"/>
    </source>
</evidence>
<name>A0ABR5AFN8_9BACL</name>
<organism evidence="2 3">
    <name type="scientific">Gordoniibacillus kamchatkensis</name>
    <dbReference type="NCBI Taxonomy" id="1590651"/>
    <lineage>
        <taxon>Bacteria</taxon>
        <taxon>Bacillati</taxon>
        <taxon>Bacillota</taxon>
        <taxon>Bacilli</taxon>
        <taxon>Bacillales</taxon>
        <taxon>Paenibacillaceae</taxon>
        <taxon>Gordoniibacillus</taxon>
    </lineage>
</organism>
<protein>
    <recommendedName>
        <fullName evidence="1">LysM domain-containing protein</fullName>
    </recommendedName>
</protein>
<dbReference type="SMART" id="SM00257">
    <property type="entry name" value="LysM"/>
    <property type="match status" value="1"/>
</dbReference>
<dbReference type="RefSeq" id="WP_041049235.1">
    <property type="nucleotide sequence ID" value="NZ_JXAK01000036.1"/>
</dbReference>
<evidence type="ECO:0000313" key="2">
    <source>
        <dbReference type="EMBL" id="KIL39513.1"/>
    </source>
</evidence>
<dbReference type="EMBL" id="JXAK01000036">
    <property type="protein sequence ID" value="KIL39513.1"/>
    <property type="molecule type" value="Genomic_DNA"/>
</dbReference>
<keyword evidence="3" id="KW-1185">Reference proteome</keyword>
<dbReference type="InterPro" id="IPR018392">
    <property type="entry name" value="LysM"/>
</dbReference>
<accession>A0ABR5AFN8</accession>
<dbReference type="Pfam" id="PF01476">
    <property type="entry name" value="LysM"/>
    <property type="match status" value="1"/>
</dbReference>
<gene>
    <name evidence="2" type="ORF">SD70_19805</name>
</gene>
<comment type="caution">
    <text evidence="2">The sequence shown here is derived from an EMBL/GenBank/DDBJ whole genome shotgun (WGS) entry which is preliminary data.</text>
</comment>
<sequence length="126" mass="13813">MYYSMHQTSTVSHMNKHLHTPKASLRRFTTRFALMFAVILIAFSAGAMMQVNASPSVKVTELSVTKPSVAAATVTTIVVEQGDTLWSIAQAHAPKGANVRSYQDQLKRLNHLNGTALHVGQRLLLP</sequence>
<proteinExistence type="predicted"/>
<dbReference type="PROSITE" id="PS51782">
    <property type="entry name" value="LYSM"/>
    <property type="match status" value="1"/>
</dbReference>
<reference evidence="2 3" key="1">
    <citation type="submission" date="2014-12" db="EMBL/GenBank/DDBJ databases">
        <title>Draft genome sequence of Paenibacillus kamchatkensis strain B-2647.</title>
        <authorList>
            <person name="Karlyshev A.V."/>
            <person name="Kudryashova E.B."/>
        </authorList>
    </citation>
    <scope>NUCLEOTIDE SEQUENCE [LARGE SCALE GENOMIC DNA]</scope>
    <source>
        <strain evidence="2 3">VKM B-2647</strain>
    </source>
</reference>
<dbReference type="CDD" id="cd00118">
    <property type="entry name" value="LysM"/>
    <property type="match status" value="1"/>
</dbReference>
<dbReference type="SUPFAM" id="SSF54106">
    <property type="entry name" value="LysM domain"/>
    <property type="match status" value="1"/>
</dbReference>